<name>A0A1I1VUD2_9RHOB</name>
<dbReference type="PANTHER" id="PTHR11669:SF8">
    <property type="entry name" value="DNA POLYMERASE III SUBUNIT DELTA"/>
    <property type="match status" value="1"/>
</dbReference>
<dbReference type="RefSeq" id="WP_149755190.1">
    <property type="nucleotide sequence ID" value="NZ_FOMS01000003.1"/>
</dbReference>
<dbReference type="GO" id="GO:0006261">
    <property type="term" value="P:DNA-templated DNA replication"/>
    <property type="evidence" value="ECO:0007669"/>
    <property type="project" value="TreeGrafter"/>
</dbReference>
<dbReference type="EMBL" id="FOMS01000003">
    <property type="protein sequence ID" value="SFD84150.1"/>
    <property type="molecule type" value="Genomic_DNA"/>
</dbReference>
<proteinExistence type="predicted"/>
<evidence type="ECO:0000259" key="2">
    <source>
        <dbReference type="SMART" id="SM00382"/>
    </source>
</evidence>
<feature type="domain" description="AAA+ ATPase" evidence="2">
    <location>
        <begin position="43"/>
        <end position="206"/>
    </location>
</feature>
<dbReference type="AlphaFoldDB" id="A0A1I1VUD2"/>
<evidence type="ECO:0000313" key="4">
    <source>
        <dbReference type="Proteomes" id="UP000325289"/>
    </source>
</evidence>
<evidence type="ECO:0000256" key="1">
    <source>
        <dbReference type="SAM" id="MobiDB-lite"/>
    </source>
</evidence>
<dbReference type="InterPro" id="IPR003593">
    <property type="entry name" value="AAA+_ATPase"/>
</dbReference>
<keyword evidence="4" id="KW-1185">Reference proteome</keyword>
<feature type="region of interest" description="Disordered" evidence="1">
    <location>
        <begin position="1"/>
        <end position="26"/>
    </location>
</feature>
<dbReference type="GO" id="GO:0009360">
    <property type="term" value="C:DNA polymerase III complex"/>
    <property type="evidence" value="ECO:0007669"/>
    <property type="project" value="TreeGrafter"/>
</dbReference>
<organism evidence="3 4">
    <name type="scientific">Roseivivax sediminis</name>
    <dbReference type="NCBI Taxonomy" id="936889"/>
    <lineage>
        <taxon>Bacteria</taxon>
        <taxon>Pseudomonadati</taxon>
        <taxon>Pseudomonadota</taxon>
        <taxon>Alphaproteobacteria</taxon>
        <taxon>Rhodobacterales</taxon>
        <taxon>Roseobacteraceae</taxon>
        <taxon>Roseivivax</taxon>
    </lineage>
</organism>
<reference evidence="3 4" key="1">
    <citation type="submission" date="2016-10" db="EMBL/GenBank/DDBJ databases">
        <authorList>
            <person name="Varghese N."/>
            <person name="Submissions S."/>
        </authorList>
    </citation>
    <scope>NUCLEOTIDE SEQUENCE [LARGE SCALE GENOMIC DNA]</scope>
    <source>
        <strain evidence="4">YIM D21,KCTC 23444,ACCC 10710</strain>
    </source>
</reference>
<dbReference type="OrthoDB" id="9811073at2"/>
<dbReference type="Pfam" id="PF13177">
    <property type="entry name" value="DNA_pol3_delta2"/>
    <property type="match status" value="1"/>
</dbReference>
<sequence>MSAEDLPEPDRVEGAHHPRETPRLVGQGVAERAFLSAFSGGRLHHGWLLTGPEGVGKATLAWRIARFLIATPVDDGSGLLGAPPAPDTLDIGADHPVMRRTMALSEPSLFVLRRGANDKGDRLAAEIRVQEVRDLKRRMALSSADGGRRVILVDAVDDLNVSAANALLKLLEEPPANTVLLLVCHRPARLLPTIRSRCRELRLSPLGPEAMAEALAAAGAAAGPEEADALTELSAGSVGAAIRLSNLGGLELYGALMEVLSTLPDLDRPRALALADRVATRGREAELDLLLGLTDLALARLARAGVTSTPPPRPAHAAEPSVIARLAPDPAAGRAWADIAQTAAERARRGRAVNIDAAALVFDMLTRMRETAASVAA</sequence>
<gene>
    <name evidence="3" type="ORF">SAMN04515678_103294</name>
</gene>
<accession>A0A1I1VUD2</accession>
<dbReference type="SUPFAM" id="SSF52540">
    <property type="entry name" value="P-loop containing nucleoside triphosphate hydrolases"/>
    <property type="match status" value="1"/>
</dbReference>
<dbReference type="Gene3D" id="3.40.50.300">
    <property type="entry name" value="P-loop containing nucleotide triphosphate hydrolases"/>
    <property type="match status" value="1"/>
</dbReference>
<dbReference type="Proteomes" id="UP000325289">
    <property type="component" value="Unassembled WGS sequence"/>
</dbReference>
<dbReference type="NCBIfam" id="NF005677">
    <property type="entry name" value="PRK07471.1"/>
    <property type="match status" value="1"/>
</dbReference>
<dbReference type="PANTHER" id="PTHR11669">
    <property type="entry name" value="REPLICATION FACTOR C / DNA POLYMERASE III GAMMA-TAU SUBUNIT"/>
    <property type="match status" value="1"/>
</dbReference>
<dbReference type="InterPro" id="IPR050238">
    <property type="entry name" value="DNA_Rep/Repair_Clamp_Loader"/>
</dbReference>
<feature type="compositionally biased region" description="Basic and acidic residues" evidence="1">
    <location>
        <begin position="8"/>
        <end position="22"/>
    </location>
</feature>
<evidence type="ECO:0000313" key="3">
    <source>
        <dbReference type="EMBL" id="SFD84150.1"/>
    </source>
</evidence>
<dbReference type="SMART" id="SM00382">
    <property type="entry name" value="AAA"/>
    <property type="match status" value="1"/>
</dbReference>
<dbReference type="InterPro" id="IPR027417">
    <property type="entry name" value="P-loop_NTPase"/>
</dbReference>
<protein>
    <submittedName>
        <fullName evidence="3">DNA polymerase III, delta prime subunit</fullName>
    </submittedName>
</protein>